<dbReference type="STRING" id="4533.J3NDU5"/>
<dbReference type="FunFam" id="2.60.40.1170:FF:000025">
    <property type="entry name" value="AP-5 complex subunit mu isoform X1"/>
    <property type="match status" value="1"/>
</dbReference>
<evidence type="ECO:0000256" key="4">
    <source>
        <dbReference type="ARBA" id="ARBA00023136"/>
    </source>
</evidence>
<dbReference type="AlphaFoldDB" id="J3NDU5"/>
<dbReference type="GO" id="GO:0005829">
    <property type="term" value="C:cytosol"/>
    <property type="evidence" value="ECO:0007669"/>
    <property type="project" value="TreeGrafter"/>
</dbReference>
<dbReference type="RefSeq" id="XP_006664599.1">
    <property type="nucleotide sequence ID" value="XM_006664536.3"/>
</dbReference>
<dbReference type="Gramene" id="OB12G21530.1">
    <property type="protein sequence ID" value="OB12G21530.1"/>
    <property type="gene ID" value="OB12G21530"/>
</dbReference>
<dbReference type="InterPro" id="IPR028565">
    <property type="entry name" value="MHD"/>
</dbReference>
<feature type="domain" description="MHD" evidence="6">
    <location>
        <begin position="309"/>
        <end position="572"/>
    </location>
</feature>
<gene>
    <name evidence="7" type="primary">LOC102717309</name>
</gene>
<name>J3NDU5_ORYBR</name>
<dbReference type="GeneID" id="102717309"/>
<dbReference type="InterPro" id="IPR039591">
    <property type="entry name" value="AP5M1"/>
</dbReference>
<dbReference type="CDD" id="cd09256">
    <property type="entry name" value="AP_MuD_MHD"/>
    <property type="match status" value="1"/>
</dbReference>
<dbReference type="InterPro" id="IPR036168">
    <property type="entry name" value="AP2_Mu_C_sf"/>
</dbReference>
<evidence type="ECO:0000259" key="6">
    <source>
        <dbReference type="PROSITE" id="PS51072"/>
    </source>
</evidence>
<dbReference type="PROSITE" id="PS00991">
    <property type="entry name" value="CLAT_ADAPTOR_M_2"/>
    <property type="match status" value="1"/>
</dbReference>
<keyword evidence="3" id="KW-0653">Protein transport</keyword>
<protein>
    <recommendedName>
        <fullName evidence="6">MHD domain-containing protein</fullName>
    </recommendedName>
</protein>
<comment type="similarity">
    <text evidence="1">Belongs to the adaptor complexes medium subunit family.</text>
</comment>
<dbReference type="GO" id="GO:0005770">
    <property type="term" value="C:late endosome"/>
    <property type="evidence" value="ECO:0007669"/>
    <property type="project" value="TreeGrafter"/>
</dbReference>
<dbReference type="GO" id="GO:0030131">
    <property type="term" value="C:clathrin adaptor complex"/>
    <property type="evidence" value="ECO:0007669"/>
    <property type="project" value="InterPro"/>
</dbReference>
<dbReference type="GO" id="GO:0005764">
    <property type="term" value="C:lysosome"/>
    <property type="evidence" value="ECO:0007669"/>
    <property type="project" value="TreeGrafter"/>
</dbReference>
<accession>J3NDU5</accession>
<proteinExistence type="inferred from homology"/>
<comment type="subcellular location">
    <subcellularLocation>
        <location evidence="5">Endomembrane system</location>
        <topology evidence="5">Peripheral membrane protein</topology>
        <orientation evidence="5">Cytoplasmic side</orientation>
    </subcellularLocation>
</comment>
<keyword evidence="4" id="KW-0472">Membrane</keyword>
<reference evidence="7" key="1">
    <citation type="journal article" date="2013" name="Nat. Commun.">
        <title>Whole-genome sequencing of Oryza brachyantha reveals mechanisms underlying Oryza genome evolution.</title>
        <authorList>
            <person name="Chen J."/>
            <person name="Huang Q."/>
            <person name="Gao D."/>
            <person name="Wang J."/>
            <person name="Lang Y."/>
            <person name="Liu T."/>
            <person name="Li B."/>
            <person name="Bai Z."/>
            <person name="Luis Goicoechea J."/>
            <person name="Liang C."/>
            <person name="Chen C."/>
            <person name="Zhang W."/>
            <person name="Sun S."/>
            <person name="Liao Y."/>
            <person name="Zhang X."/>
            <person name="Yang L."/>
            <person name="Song C."/>
            <person name="Wang M."/>
            <person name="Shi J."/>
            <person name="Liu G."/>
            <person name="Liu J."/>
            <person name="Zhou H."/>
            <person name="Zhou W."/>
            <person name="Yu Q."/>
            <person name="An N."/>
            <person name="Chen Y."/>
            <person name="Cai Q."/>
            <person name="Wang B."/>
            <person name="Liu B."/>
            <person name="Min J."/>
            <person name="Huang Y."/>
            <person name="Wu H."/>
            <person name="Li Z."/>
            <person name="Zhang Y."/>
            <person name="Yin Y."/>
            <person name="Song W."/>
            <person name="Jiang J."/>
            <person name="Jackson S.A."/>
            <person name="Wing R.A."/>
            <person name="Wang J."/>
            <person name="Chen M."/>
        </authorList>
    </citation>
    <scope>NUCLEOTIDE SEQUENCE [LARGE SCALE GENOMIC DNA]</scope>
    <source>
        <strain evidence="7">cv. IRGC 101232</strain>
    </source>
</reference>
<evidence type="ECO:0000256" key="3">
    <source>
        <dbReference type="ARBA" id="ARBA00022927"/>
    </source>
</evidence>
<dbReference type="PANTHER" id="PTHR16082">
    <property type="entry name" value="AP-5 COMPLEX SUBUNIT MU-1"/>
    <property type="match status" value="1"/>
</dbReference>
<sequence length="625" mass="67800">MSGGGCSVRAIWILTPHDAVAFSRRFAVVEKRWRTAWETEGGGGDGDVTGAEMPLPADYEVAAAFAERRRREGTARGSGIRTSISSVGSDSWVDDPITRHIISLHIDKEEGEGFMLWPVVLQKRGSYYILVLPLVDPQSFKAYESLLKRSDCGSSAKEKGNLSSILLNLPCITGALMVAQVIGDIITGDTAETEVIVSTGPSVGGLLDSLTGSIGISSRPKPIAAPVAAPTASVSSPVGAPQLESLKGGVRPFDKDLLRNFILGAMPFGTPQDLNYANVTSIRTTGFSADPLPTDQKQPAWKPFLYKGRQRTLFSSLETLNAALYDRDDVQDFLTVSGQVTCRAELEGLPDVSLPLSGLKAACVEVSSFHHCVQTSEPTDDKQTLIFQPPLGNFVLMHYQASCNMDPPVKGFYQLSMVSENEGAFLFKLRLMEGYKSPFIMEFCMVTMPFPRRRVASYDGNPSVGTVSMTEHSIEWRIVSSGRGLSGRSIEATFSGTVRFHPITTQRVNSSFRSLSSSAFVEDSDSEDNTKNGANLDDYLMAKMNKDLQAVDLEEPLSWQAYNYAKVSFKIVGGTLSGLTIDPKSVTIYPSVKAPVEYSVQASSGDYILWNTLGKCPSAALPKEL</sequence>
<evidence type="ECO:0000256" key="2">
    <source>
        <dbReference type="ARBA" id="ARBA00022448"/>
    </source>
</evidence>
<dbReference type="EnsemblPlants" id="OB12G21530.1">
    <property type="protein sequence ID" value="OB12G21530.1"/>
    <property type="gene ID" value="OB12G21530"/>
</dbReference>
<dbReference type="SUPFAM" id="SSF49447">
    <property type="entry name" value="Second domain of Mu2 adaptin subunit (ap50) of ap2 adaptor"/>
    <property type="match status" value="1"/>
</dbReference>
<dbReference type="OMA" id="SYHPCAQ"/>
<reference evidence="7" key="2">
    <citation type="submission" date="2013-04" db="UniProtKB">
        <authorList>
            <consortium name="EnsemblPlants"/>
        </authorList>
    </citation>
    <scope>IDENTIFICATION</scope>
</reference>
<dbReference type="Gene3D" id="2.60.40.1170">
    <property type="entry name" value="Mu homology domain, subdomain B"/>
    <property type="match status" value="2"/>
</dbReference>
<dbReference type="eggNOG" id="KOG0937">
    <property type="taxonomic scope" value="Eukaryota"/>
</dbReference>
<dbReference type="GO" id="GO:0016197">
    <property type="term" value="P:endosomal transport"/>
    <property type="evidence" value="ECO:0007669"/>
    <property type="project" value="TreeGrafter"/>
</dbReference>
<keyword evidence="2" id="KW-0813">Transport</keyword>
<dbReference type="PROSITE" id="PS51072">
    <property type="entry name" value="MHD"/>
    <property type="match status" value="1"/>
</dbReference>
<organism evidence="7">
    <name type="scientific">Oryza brachyantha</name>
    <name type="common">malo sina</name>
    <dbReference type="NCBI Taxonomy" id="4533"/>
    <lineage>
        <taxon>Eukaryota</taxon>
        <taxon>Viridiplantae</taxon>
        <taxon>Streptophyta</taxon>
        <taxon>Embryophyta</taxon>
        <taxon>Tracheophyta</taxon>
        <taxon>Spermatophyta</taxon>
        <taxon>Magnoliopsida</taxon>
        <taxon>Liliopsida</taxon>
        <taxon>Poales</taxon>
        <taxon>Poaceae</taxon>
        <taxon>BOP clade</taxon>
        <taxon>Oryzoideae</taxon>
        <taxon>Oryzeae</taxon>
        <taxon>Oryzinae</taxon>
        <taxon>Oryza</taxon>
    </lineage>
</organism>
<dbReference type="PANTHER" id="PTHR16082:SF2">
    <property type="entry name" value="AP-5 COMPLEX SUBUNIT MU-1"/>
    <property type="match status" value="1"/>
</dbReference>
<evidence type="ECO:0000256" key="5">
    <source>
        <dbReference type="ARBA" id="ARBA00029433"/>
    </source>
</evidence>
<keyword evidence="8" id="KW-1185">Reference proteome</keyword>
<evidence type="ECO:0000256" key="1">
    <source>
        <dbReference type="ARBA" id="ARBA00005324"/>
    </source>
</evidence>
<dbReference type="Pfam" id="PF00928">
    <property type="entry name" value="Adap_comp_sub"/>
    <property type="match status" value="1"/>
</dbReference>
<dbReference type="FunFam" id="2.60.40.1170:FF:000027">
    <property type="entry name" value="Adaptor complexes medium subunit family protein"/>
    <property type="match status" value="1"/>
</dbReference>
<dbReference type="KEGG" id="obr:102717309"/>
<dbReference type="InterPro" id="IPR018240">
    <property type="entry name" value="Clathrin_mu_CS"/>
</dbReference>
<evidence type="ECO:0000313" key="8">
    <source>
        <dbReference type="Proteomes" id="UP000006038"/>
    </source>
</evidence>
<dbReference type="HOGENOM" id="CLU_486966_0_0_1"/>
<evidence type="ECO:0000313" key="7">
    <source>
        <dbReference type="EnsemblPlants" id="OB12G21530.1"/>
    </source>
</evidence>
<dbReference type="GO" id="GO:0006886">
    <property type="term" value="P:intracellular protein transport"/>
    <property type="evidence" value="ECO:0007669"/>
    <property type="project" value="InterPro"/>
</dbReference>
<dbReference type="Proteomes" id="UP000006038">
    <property type="component" value="Chromosome 12"/>
</dbReference>
<dbReference type="OrthoDB" id="1877176at2759"/>